<evidence type="ECO:0000256" key="1">
    <source>
        <dbReference type="SAM" id="MobiDB-lite"/>
    </source>
</evidence>
<dbReference type="EMBL" id="AHAM01000184">
    <property type="protein sequence ID" value="EHK55021.1"/>
    <property type="molecule type" value="Genomic_DNA"/>
</dbReference>
<dbReference type="Proteomes" id="UP000003250">
    <property type="component" value="Unassembled WGS sequence"/>
</dbReference>
<organism evidence="2 3">
    <name type="scientific">Mesorhizobium alhagi CCNWXJ12-2</name>
    <dbReference type="NCBI Taxonomy" id="1107882"/>
    <lineage>
        <taxon>Bacteria</taxon>
        <taxon>Pseudomonadati</taxon>
        <taxon>Pseudomonadota</taxon>
        <taxon>Alphaproteobacteria</taxon>
        <taxon>Hyphomicrobiales</taxon>
        <taxon>Phyllobacteriaceae</taxon>
        <taxon>Allomesorhizobium</taxon>
    </lineage>
</organism>
<accession>H0HWH8</accession>
<feature type="region of interest" description="Disordered" evidence="1">
    <location>
        <begin position="1"/>
        <end position="25"/>
    </location>
</feature>
<dbReference type="AlphaFoldDB" id="H0HWH8"/>
<reference evidence="2 3" key="1">
    <citation type="journal article" date="2012" name="J. Bacteriol.">
        <title>Draft Genome Sequence of Mesorhizobium alhagi CCNWXJ12-2T, a Novel Salt-Resistant Species Isolated from the Desert of Northwestern China.</title>
        <authorList>
            <person name="Zhou M."/>
            <person name="Chen W."/>
            <person name="Chen H."/>
            <person name="Wei G."/>
        </authorList>
    </citation>
    <scope>NUCLEOTIDE SEQUENCE [LARGE SCALE GENOMIC DNA]</scope>
    <source>
        <strain evidence="2 3">CCNWXJ12-2</strain>
    </source>
</reference>
<evidence type="ECO:0000313" key="3">
    <source>
        <dbReference type="Proteomes" id="UP000003250"/>
    </source>
</evidence>
<keyword evidence="3" id="KW-1185">Reference proteome</keyword>
<evidence type="ECO:0000313" key="2">
    <source>
        <dbReference type="EMBL" id="EHK55021.1"/>
    </source>
</evidence>
<proteinExistence type="predicted"/>
<gene>
    <name evidence="2" type="ORF">MAXJ12_22691</name>
</gene>
<protein>
    <submittedName>
        <fullName evidence="2">Uncharacterized protein</fullName>
    </submittedName>
</protein>
<name>H0HWH8_9HYPH</name>
<sequence>MLSDASGGKIEEVQNASNSPKDDGAYCRYRDMRADGLSIDIDVRGLHAGKLRDGRFFLLVRPLGFSRGRH</sequence>